<dbReference type="InterPro" id="IPR029062">
    <property type="entry name" value="Class_I_gatase-like"/>
</dbReference>
<dbReference type="EMBL" id="JACHHT010000004">
    <property type="protein sequence ID" value="MBB6523655.1"/>
    <property type="molecule type" value="Genomic_DNA"/>
</dbReference>
<dbReference type="InParanoid" id="A0A7X0JWQ9"/>
<reference evidence="2 3" key="1">
    <citation type="submission" date="2020-08" db="EMBL/GenBank/DDBJ databases">
        <title>Genomic Encyclopedia of Type Strains, Phase IV (KMG-IV): sequencing the most valuable type-strain genomes for metagenomic binning, comparative biology and taxonomic classification.</title>
        <authorList>
            <person name="Goeker M."/>
        </authorList>
    </citation>
    <scope>NUCLEOTIDE SEQUENCE [LARGE SCALE GENOMIC DNA]</scope>
    <source>
        <strain evidence="2 3">DSM 22368</strain>
    </source>
</reference>
<keyword evidence="3" id="KW-1185">Reference proteome</keyword>
<evidence type="ECO:0000256" key="1">
    <source>
        <dbReference type="SAM" id="SignalP"/>
    </source>
</evidence>
<evidence type="ECO:0000313" key="3">
    <source>
        <dbReference type="Proteomes" id="UP000528457"/>
    </source>
</evidence>
<dbReference type="SUPFAM" id="SSF52317">
    <property type="entry name" value="Class I glutamine amidotransferase-like"/>
    <property type="match status" value="1"/>
</dbReference>
<dbReference type="AlphaFoldDB" id="A0A7X0JWQ9"/>
<dbReference type="Gene3D" id="3.40.50.880">
    <property type="match status" value="1"/>
</dbReference>
<feature type="chain" id="PRO_5031021644" evidence="1">
    <location>
        <begin position="27"/>
        <end position="311"/>
    </location>
</feature>
<organism evidence="2 3">
    <name type="scientific">Pseudoteredinibacter isoporae</name>
    <dbReference type="NCBI Taxonomy" id="570281"/>
    <lineage>
        <taxon>Bacteria</taxon>
        <taxon>Pseudomonadati</taxon>
        <taxon>Pseudomonadota</taxon>
        <taxon>Gammaproteobacteria</taxon>
        <taxon>Cellvibrionales</taxon>
        <taxon>Cellvibrionaceae</taxon>
        <taxon>Pseudoteredinibacter</taxon>
    </lineage>
</organism>
<dbReference type="Proteomes" id="UP000528457">
    <property type="component" value="Unassembled WGS sequence"/>
</dbReference>
<proteinExistence type="predicted"/>
<protein>
    <submittedName>
        <fullName evidence="2">Uncharacterized protein (DUF2249 family)</fullName>
    </submittedName>
</protein>
<sequence>MKTTSTSLPMAWLILLSVCLPGALFAQQLVDDSFQPKNQRDYFPDKPGPLVLIDSAHHNFHQLDGRYRPFAKVLSSAGFRVQNHSTAFTEKGLAKTDILVIANALNPRNARNWNLPNFPAFTRAEIEVVFAWVKEGGSLMLIADHMPFPKAAGDLAELFGFQFLNAYVEVRGQREQYFDTKGGGLSDHPITRGVSSEKAVSRVRGFMGQAFLIPPQARPLMSFTQPSIAYMPSKSWVFDEDTPIIPVTGWHQAATLEFGKGRVAVFGEAGMFTAQVQKDGDELWKMGLDAKGAEQNEQFLINSLLWLAKKL</sequence>
<evidence type="ECO:0000313" key="2">
    <source>
        <dbReference type="EMBL" id="MBB6523655.1"/>
    </source>
</evidence>
<gene>
    <name evidence="2" type="ORF">HNR48_003969</name>
</gene>
<dbReference type="RefSeq" id="WP_166843337.1">
    <property type="nucleotide sequence ID" value="NZ_JAAONY010000004.1"/>
</dbReference>
<name>A0A7X0JWQ9_9GAMM</name>
<keyword evidence="1" id="KW-0732">Signal</keyword>
<comment type="caution">
    <text evidence="2">The sequence shown here is derived from an EMBL/GenBank/DDBJ whole genome shotgun (WGS) entry which is preliminary data.</text>
</comment>
<feature type="signal peptide" evidence="1">
    <location>
        <begin position="1"/>
        <end position="26"/>
    </location>
</feature>
<accession>A0A7X0JWQ9</accession>